<dbReference type="InterPro" id="IPR050297">
    <property type="entry name" value="LipidA_mod_glycosyltrf_83"/>
</dbReference>
<feature type="transmembrane region" description="Helical" evidence="8">
    <location>
        <begin position="302"/>
        <end position="321"/>
    </location>
</feature>
<feature type="domain" description="Glycosyltransferase RgtA/B/C/D-like" evidence="9">
    <location>
        <begin position="71"/>
        <end position="223"/>
    </location>
</feature>
<gene>
    <name evidence="10" type="ORF">AUK18_02230</name>
</gene>
<feature type="transmembrane region" description="Helical" evidence="8">
    <location>
        <begin position="167"/>
        <end position="197"/>
    </location>
</feature>
<comment type="caution">
    <text evidence="10">The sequence shown here is derived from an EMBL/GenBank/DDBJ whole genome shotgun (WGS) entry which is preliminary data.</text>
</comment>
<evidence type="ECO:0000259" key="9">
    <source>
        <dbReference type="Pfam" id="PF13231"/>
    </source>
</evidence>
<dbReference type="AlphaFoldDB" id="A0A1J5AXM9"/>
<feature type="transmembrane region" description="Helical" evidence="8">
    <location>
        <begin position="352"/>
        <end position="368"/>
    </location>
</feature>
<keyword evidence="4" id="KW-0808">Transferase</keyword>
<reference evidence="10 11" key="1">
    <citation type="journal article" date="2016" name="Environ. Microbiol.">
        <title>Genomic resolution of a cold subsurface aquifer community provides metabolic insights for novel microbes adapted to high CO concentrations.</title>
        <authorList>
            <person name="Probst A.J."/>
            <person name="Castelle C.J."/>
            <person name="Singh A."/>
            <person name="Brown C.T."/>
            <person name="Anantharaman K."/>
            <person name="Sharon I."/>
            <person name="Hug L.A."/>
            <person name="Burstein D."/>
            <person name="Emerson J.B."/>
            <person name="Thomas B.C."/>
            <person name="Banfield J.F."/>
        </authorList>
    </citation>
    <scope>NUCLEOTIDE SEQUENCE [LARGE SCALE GENOMIC DNA]</scope>
    <source>
        <strain evidence="10">CG2_30_44_31</strain>
    </source>
</reference>
<protein>
    <recommendedName>
        <fullName evidence="9">Glycosyltransferase RgtA/B/C/D-like domain-containing protein</fullName>
    </recommendedName>
</protein>
<feature type="transmembrane region" description="Helical" evidence="8">
    <location>
        <begin position="327"/>
        <end position="345"/>
    </location>
</feature>
<feature type="transmembrane region" description="Helical" evidence="8">
    <location>
        <begin position="6"/>
        <end position="27"/>
    </location>
</feature>
<keyword evidence="3" id="KW-0328">Glycosyltransferase</keyword>
<keyword evidence="7 8" id="KW-0472">Membrane</keyword>
<name>A0A1J5AXM9_9BACT</name>
<dbReference type="GO" id="GO:0005886">
    <property type="term" value="C:plasma membrane"/>
    <property type="evidence" value="ECO:0007669"/>
    <property type="project" value="UniProtKB-SubCell"/>
</dbReference>
<dbReference type="Pfam" id="PF13231">
    <property type="entry name" value="PMT_2"/>
    <property type="match status" value="1"/>
</dbReference>
<evidence type="ECO:0000256" key="3">
    <source>
        <dbReference type="ARBA" id="ARBA00022676"/>
    </source>
</evidence>
<evidence type="ECO:0000256" key="2">
    <source>
        <dbReference type="ARBA" id="ARBA00022475"/>
    </source>
</evidence>
<feature type="transmembrane region" description="Helical" evidence="8">
    <location>
        <begin position="55"/>
        <end position="76"/>
    </location>
</feature>
<evidence type="ECO:0000256" key="6">
    <source>
        <dbReference type="ARBA" id="ARBA00022989"/>
    </source>
</evidence>
<dbReference type="GO" id="GO:0016763">
    <property type="term" value="F:pentosyltransferase activity"/>
    <property type="evidence" value="ECO:0007669"/>
    <property type="project" value="TreeGrafter"/>
</dbReference>
<proteinExistence type="predicted"/>
<dbReference type="InterPro" id="IPR038731">
    <property type="entry name" value="RgtA/B/C-like"/>
</dbReference>
<dbReference type="EMBL" id="MNXQ01000042">
    <property type="protein sequence ID" value="OIP03321.1"/>
    <property type="molecule type" value="Genomic_DNA"/>
</dbReference>
<sequence>MEKIKKFIHQYWLIILLTTIGAVLRLYRIEASLQFLGDQGRDALILRNLWVKHDLPFIGPVTSVGSFFLGPLYYYLMAPFLLLANYNPVGPAIATAFIGIITIPVLYLITRSMLSAPAAAITSFLYTFAAIPLEQTRSAWNPNPMPLASLGIVFGFYRALKTKRFPWLLLSAFSLGVALQLHYMVVFLGPFILWQLILIFKQKSLRPSLFYWFLIIILLMFPLILFELKNNFINVRGLIEYLSKNDYARFNLGQTFKDLTGRSEQAIGMLLGFGEAFSQTRAWVSRAILLPAIYLLFKKPKLGYQTVFLWLFVSIIAIAFYRGRIPPYYLAFLFPVVFMLVGEILSRLKGKLWLINLGFIILFGLYNYPKIYQILTSSGNLNSVKTTAQFIKNDIDKFGYQNYNLALLDGTRDYPAHSFRYFLEVFGGRPLSQADYPQTRVLYVISPYSQPNVLNEPIWEIKSLQPAELVGSWQFPTSENIYKIIRL</sequence>
<evidence type="ECO:0000256" key="4">
    <source>
        <dbReference type="ARBA" id="ARBA00022679"/>
    </source>
</evidence>
<feature type="transmembrane region" description="Helical" evidence="8">
    <location>
        <begin position="116"/>
        <end position="133"/>
    </location>
</feature>
<dbReference type="PANTHER" id="PTHR33908:SF11">
    <property type="entry name" value="MEMBRANE PROTEIN"/>
    <property type="match status" value="1"/>
</dbReference>
<evidence type="ECO:0000313" key="10">
    <source>
        <dbReference type="EMBL" id="OIP03321.1"/>
    </source>
</evidence>
<organism evidence="10 11">
    <name type="scientific">Candidatus Beckwithbacteria bacterium CG2_30_44_31</name>
    <dbReference type="NCBI Taxonomy" id="1805035"/>
    <lineage>
        <taxon>Bacteria</taxon>
        <taxon>Candidatus Beckwithiibacteriota</taxon>
    </lineage>
</organism>
<dbReference type="Proteomes" id="UP000183605">
    <property type="component" value="Unassembled WGS sequence"/>
</dbReference>
<keyword evidence="5 8" id="KW-0812">Transmembrane</keyword>
<feature type="transmembrane region" description="Helical" evidence="8">
    <location>
        <begin position="209"/>
        <end position="228"/>
    </location>
</feature>
<feature type="transmembrane region" description="Helical" evidence="8">
    <location>
        <begin position="145"/>
        <end position="160"/>
    </location>
</feature>
<comment type="subcellular location">
    <subcellularLocation>
        <location evidence="1">Cell membrane</location>
        <topology evidence="1">Multi-pass membrane protein</topology>
    </subcellularLocation>
</comment>
<keyword evidence="6 8" id="KW-1133">Transmembrane helix</keyword>
<dbReference type="PANTHER" id="PTHR33908">
    <property type="entry name" value="MANNOSYLTRANSFERASE YKCB-RELATED"/>
    <property type="match status" value="1"/>
</dbReference>
<keyword evidence="2" id="KW-1003">Cell membrane</keyword>
<evidence type="ECO:0000256" key="1">
    <source>
        <dbReference type="ARBA" id="ARBA00004651"/>
    </source>
</evidence>
<feature type="transmembrane region" description="Helical" evidence="8">
    <location>
        <begin position="88"/>
        <end position="109"/>
    </location>
</feature>
<accession>A0A1J5AXM9</accession>
<evidence type="ECO:0000313" key="11">
    <source>
        <dbReference type="Proteomes" id="UP000183605"/>
    </source>
</evidence>
<evidence type="ECO:0000256" key="5">
    <source>
        <dbReference type="ARBA" id="ARBA00022692"/>
    </source>
</evidence>
<evidence type="ECO:0000256" key="7">
    <source>
        <dbReference type="ARBA" id="ARBA00023136"/>
    </source>
</evidence>
<evidence type="ECO:0000256" key="8">
    <source>
        <dbReference type="SAM" id="Phobius"/>
    </source>
</evidence>
<dbReference type="GO" id="GO:0009103">
    <property type="term" value="P:lipopolysaccharide biosynthetic process"/>
    <property type="evidence" value="ECO:0007669"/>
    <property type="project" value="UniProtKB-ARBA"/>
</dbReference>